<sequence>MLDALNPEQRKVVTDVLDGTAAAVASRRARIGPPYCVLGPPGTGKTLTVVSAAAAVLESDPNARILLCAPAAFAADVLCSRLADASLLHADQTANSRCFTHIFIDEAGQATVPESLVPLRLVTLNCKAVVLAGDPMQLGPVVHSGVAARGSADGILRSGLMTSLLEQAAAHHAHPQARATVQARCMRLVRNYRSHKDIIDLPSKLFYRNSLVACVDDSANSKPPPRLARVLFYGVRGRQAREGSGEAPSFFNAVEAQELVNLVETWLSRGGGGSNDDDADDDGLKVSDVGVVAPYRSQVIRVRNLLRARNLGAVRVGTVDDYQGQEEKVMFISTVVAGEASVAGLALGFLACPRRFNVAISRARALNVVVGHPVALTHWPHWHSLLQHCYSRGAFLGSGSEFIPRLGGGRENVDPALDSVVGDVEPDDEADFEELKRAVDRMAEMSLLGGGDDMWPDDGDMMASAFQEDREWRVAL</sequence>
<keyword evidence="2" id="KW-0547">Nucleotide-binding</keyword>
<dbReference type="GeneID" id="8246316"/>
<protein>
    <submittedName>
        <fullName evidence="2">RNA helicase</fullName>
    </submittedName>
</protein>
<gene>
    <name evidence="2" type="ORF">MICPUN_84731</name>
</gene>
<dbReference type="OrthoDB" id="498406at2759"/>
<dbReference type="PANTHER" id="PTHR10887:SF322">
    <property type="entry name" value="HELICASE MOV-10"/>
    <property type="match status" value="1"/>
</dbReference>
<name>C1ED89_MICCC</name>
<dbReference type="STRING" id="296587.C1ED89"/>
<dbReference type="GO" id="GO:0004386">
    <property type="term" value="F:helicase activity"/>
    <property type="evidence" value="ECO:0007669"/>
    <property type="project" value="UniProtKB-KW"/>
</dbReference>
<dbReference type="Gene3D" id="3.40.50.300">
    <property type="entry name" value="P-loop containing nucleotide triphosphate hydrolases"/>
    <property type="match status" value="2"/>
</dbReference>
<keyword evidence="2" id="KW-0378">Hydrolase</keyword>
<dbReference type="EMBL" id="CP001329">
    <property type="protein sequence ID" value="ACO65399.1"/>
    <property type="molecule type" value="Genomic_DNA"/>
</dbReference>
<dbReference type="InterPro" id="IPR041679">
    <property type="entry name" value="DNA2/NAM7-like_C"/>
</dbReference>
<dbReference type="Proteomes" id="UP000002009">
    <property type="component" value="Chromosome 9"/>
</dbReference>
<dbReference type="SUPFAM" id="SSF52540">
    <property type="entry name" value="P-loop containing nucleoside triphosphate hydrolases"/>
    <property type="match status" value="1"/>
</dbReference>
<dbReference type="Pfam" id="PF13087">
    <property type="entry name" value="AAA_12"/>
    <property type="match status" value="1"/>
</dbReference>
<dbReference type="InterPro" id="IPR045055">
    <property type="entry name" value="DNA2/NAM7-like"/>
</dbReference>
<dbReference type="AlphaFoldDB" id="C1ED89"/>
<dbReference type="GO" id="GO:0043186">
    <property type="term" value="C:P granule"/>
    <property type="evidence" value="ECO:0007669"/>
    <property type="project" value="TreeGrafter"/>
</dbReference>
<dbReference type="InParanoid" id="C1ED89"/>
<dbReference type="Pfam" id="PF13604">
    <property type="entry name" value="AAA_30"/>
    <property type="match status" value="1"/>
</dbReference>
<dbReference type="CDD" id="cd18808">
    <property type="entry name" value="SF1_C_Upf1"/>
    <property type="match status" value="1"/>
</dbReference>
<keyword evidence="3" id="KW-1185">Reference proteome</keyword>
<proteinExistence type="predicted"/>
<evidence type="ECO:0000313" key="3">
    <source>
        <dbReference type="Proteomes" id="UP000002009"/>
    </source>
</evidence>
<dbReference type="eggNOG" id="KOG1804">
    <property type="taxonomic scope" value="Eukaryota"/>
</dbReference>
<evidence type="ECO:0000313" key="2">
    <source>
        <dbReference type="EMBL" id="ACO65399.1"/>
    </source>
</evidence>
<reference evidence="2 3" key="1">
    <citation type="journal article" date="2009" name="Science">
        <title>Green evolution and dynamic adaptations revealed by genomes of the marine picoeukaryotes Micromonas.</title>
        <authorList>
            <person name="Worden A.Z."/>
            <person name="Lee J.H."/>
            <person name="Mock T."/>
            <person name="Rouze P."/>
            <person name="Simmons M.P."/>
            <person name="Aerts A.L."/>
            <person name="Allen A.E."/>
            <person name="Cuvelier M.L."/>
            <person name="Derelle E."/>
            <person name="Everett M.V."/>
            <person name="Foulon E."/>
            <person name="Grimwood J."/>
            <person name="Gundlach H."/>
            <person name="Henrissat B."/>
            <person name="Napoli C."/>
            <person name="McDonald S.M."/>
            <person name="Parker M.S."/>
            <person name="Rombauts S."/>
            <person name="Salamov A."/>
            <person name="Von Dassow P."/>
            <person name="Badger J.H."/>
            <person name="Coutinho P.M."/>
            <person name="Demir E."/>
            <person name="Dubchak I."/>
            <person name="Gentemann C."/>
            <person name="Eikrem W."/>
            <person name="Gready J.E."/>
            <person name="John U."/>
            <person name="Lanier W."/>
            <person name="Lindquist E.A."/>
            <person name="Lucas S."/>
            <person name="Mayer K.F."/>
            <person name="Moreau H."/>
            <person name="Not F."/>
            <person name="Otillar R."/>
            <person name="Panaud O."/>
            <person name="Pangilinan J."/>
            <person name="Paulsen I."/>
            <person name="Piegu B."/>
            <person name="Poliakov A."/>
            <person name="Robbens S."/>
            <person name="Schmutz J."/>
            <person name="Toulza E."/>
            <person name="Wyss T."/>
            <person name="Zelensky A."/>
            <person name="Zhou K."/>
            <person name="Armbrust E.V."/>
            <person name="Bhattacharya D."/>
            <person name="Goodenough U.W."/>
            <person name="Van de Peer Y."/>
            <person name="Grigoriev I.V."/>
        </authorList>
    </citation>
    <scope>NUCLEOTIDE SEQUENCE [LARGE SCALE GENOMIC DNA]</scope>
    <source>
        <strain evidence="3">RCC299 / NOUM17</strain>
    </source>
</reference>
<dbReference type="InterPro" id="IPR047187">
    <property type="entry name" value="SF1_C_Upf1"/>
</dbReference>
<keyword evidence="2" id="KW-0347">Helicase</keyword>
<dbReference type="GO" id="GO:0035194">
    <property type="term" value="P:regulatory ncRNA-mediated post-transcriptional gene silencing"/>
    <property type="evidence" value="ECO:0007669"/>
    <property type="project" value="TreeGrafter"/>
</dbReference>
<organism evidence="2 3">
    <name type="scientific">Micromonas commoda (strain RCC299 / NOUM17 / CCMP2709)</name>
    <name type="common">Picoplanktonic green alga</name>
    <dbReference type="NCBI Taxonomy" id="296587"/>
    <lineage>
        <taxon>Eukaryota</taxon>
        <taxon>Viridiplantae</taxon>
        <taxon>Chlorophyta</taxon>
        <taxon>Mamiellophyceae</taxon>
        <taxon>Mamiellales</taxon>
        <taxon>Mamiellaceae</taxon>
        <taxon>Micromonas</taxon>
    </lineage>
</organism>
<dbReference type="GO" id="GO:0005829">
    <property type="term" value="C:cytosol"/>
    <property type="evidence" value="ECO:0007669"/>
    <property type="project" value="TreeGrafter"/>
</dbReference>
<evidence type="ECO:0000259" key="1">
    <source>
        <dbReference type="Pfam" id="PF13087"/>
    </source>
</evidence>
<dbReference type="OMA" id="ELCIPIN"/>
<dbReference type="RefSeq" id="XP_002504141.1">
    <property type="nucleotide sequence ID" value="XM_002504095.1"/>
</dbReference>
<accession>C1ED89</accession>
<dbReference type="InterPro" id="IPR027417">
    <property type="entry name" value="P-loop_NTPase"/>
</dbReference>
<feature type="domain" description="DNA2/NAM7 helicase-like C-terminal" evidence="1">
    <location>
        <begin position="162"/>
        <end position="372"/>
    </location>
</feature>
<keyword evidence="2" id="KW-0067">ATP-binding</keyword>
<dbReference type="PANTHER" id="PTHR10887">
    <property type="entry name" value="DNA2/NAM7 HELICASE FAMILY"/>
    <property type="match status" value="1"/>
</dbReference>
<dbReference type="KEGG" id="mis:MICPUN_84731"/>